<keyword evidence="2" id="KW-1185">Reference proteome</keyword>
<dbReference type="KEGG" id="mgy:MGMSRv2__0482"/>
<evidence type="ECO:0000313" key="2">
    <source>
        <dbReference type="Proteomes" id="UP000018922"/>
    </source>
</evidence>
<proteinExistence type="predicted"/>
<name>V6EX46_MAGGM</name>
<dbReference type="EMBL" id="HG794546">
    <property type="protein sequence ID" value="CDK97697.1"/>
    <property type="molecule type" value="Genomic_DNA"/>
</dbReference>
<dbReference type="HOGENOM" id="CLU_2554224_0_0_5"/>
<reference evidence="1 2" key="1">
    <citation type="journal article" date="2014" name="Genome Announc.">
        <title>Complete genome sequence of Magnetospirillum gryphiswaldense MSR-1.</title>
        <authorList>
            <person name="Wang X."/>
            <person name="Wang Q."/>
            <person name="Zhang W."/>
            <person name="Wang Y."/>
            <person name="Li L."/>
            <person name="Wen T."/>
            <person name="Zhang T."/>
            <person name="Zhang Y."/>
            <person name="Xu J."/>
            <person name="Hu J."/>
            <person name="Li S."/>
            <person name="Liu L."/>
            <person name="Liu J."/>
            <person name="Jiang W."/>
            <person name="Tian J."/>
            <person name="Li Y."/>
            <person name="Schuler D."/>
            <person name="Wang L."/>
            <person name="Li J."/>
        </authorList>
    </citation>
    <scope>NUCLEOTIDE SEQUENCE [LARGE SCALE GENOMIC DNA]</scope>
    <source>
        <strain evidence="2">DSM 6361 / JCM 21280 / NBRC 15271 / MSR-1</strain>
    </source>
</reference>
<dbReference type="AlphaFoldDB" id="V6EX46"/>
<dbReference type="STRING" id="1430440.MGMSRv2__0482"/>
<organism evidence="1 2">
    <name type="scientific">Magnetospirillum gryphiswaldense (strain DSM 6361 / JCM 21280 / NBRC 15271 / MSR-1)</name>
    <dbReference type="NCBI Taxonomy" id="431944"/>
    <lineage>
        <taxon>Bacteria</taxon>
        <taxon>Pseudomonadati</taxon>
        <taxon>Pseudomonadota</taxon>
        <taxon>Alphaproteobacteria</taxon>
        <taxon>Rhodospirillales</taxon>
        <taxon>Rhodospirillaceae</taxon>
        <taxon>Magnetospirillum</taxon>
    </lineage>
</organism>
<gene>
    <name evidence="1" type="ordered locus">MGMSRv2__0482</name>
</gene>
<accession>V6EX46</accession>
<dbReference type="Proteomes" id="UP000018922">
    <property type="component" value="Chromosome I"/>
</dbReference>
<sequence>MSSAACMAFSLHGTGLLWTYVLHVGMTAPKKRGGLNINAPLKSPPDAWLGWRNVRVIINSINRTFTHPLLLHGFHPRGLRVV</sequence>
<protein>
    <submittedName>
        <fullName evidence="1">Uncharacterized protein</fullName>
    </submittedName>
</protein>
<evidence type="ECO:0000313" key="1">
    <source>
        <dbReference type="EMBL" id="CDK97697.1"/>
    </source>
</evidence>